<protein>
    <submittedName>
        <fullName evidence="1">Uncharacterized protein</fullName>
    </submittedName>
</protein>
<dbReference type="Proteomes" id="UP001327560">
    <property type="component" value="Chromosome 4"/>
</dbReference>
<evidence type="ECO:0000313" key="2">
    <source>
        <dbReference type="Proteomes" id="UP001327560"/>
    </source>
</evidence>
<evidence type="ECO:0000313" key="1">
    <source>
        <dbReference type="EMBL" id="WOL06191.1"/>
    </source>
</evidence>
<reference evidence="1 2" key="1">
    <citation type="submission" date="2023-10" db="EMBL/GenBank/DDBJ databases">
        <title>Chromosome-scale genome assembly provides insights into flower coloration mechanisms of Canna indica.</title>
        <authorList>
            <person name="Li C."/>
        </authorList>
    </citation>
    <scope>NUCLEOTIDE SEQUENCE [LARGE SCALE GENOMIC DNA]</scope>
    <source>
        <tissue evidence="1">Flower</tissue>
    </source>
</reference>
<accession>A0AAQ3KIN1</accession>
<gene>
    <name evidence="1" type="ORF">Cni_G14924</name>
</gene>
<dbReference type="AlphaFoldDB" id="A0AAQ3KIN1"/>
<sequence>MHPFPIVNRDYTSFVKPSARKGFGDMKVLPWIVKRFHNRKITTKKQNKGELHACSAKEGKSHDAVMNYQLCSLGSFEQEIDKMCREDTEFRIVQNADYERILFYSALRMKLLRSLYYSHQQQFAQPGIQEMCENCISCNRCCNDMDCTL</sequence>
<name>A0AAQ3KIN1_9LILI</name>
<organism evidence="1 2">
    <name type="scientific">Canna indica</name>
    <name type="common">Indian-shot</name>
    <dbReference type="NCBI Taxonomy" id="4628"/>
    <lineage>
        <taxon>Eukaryota</taxon>
        <taxon>Viridiplantae</taxon>
        <taxon>Streptophyta</taxon>
        <taxon>Embryophyta</taxon>
        <taxon>Tracheophyta</taxon>
        <taxon>Spermatophyta</taxon>
        <taxon>Magnoliopsida</taxon>
        <taxon>Liliopsida</taxon>
        <taxon>Zingiberales</taxon>
        <taxon>Cannaceae</taxon>
        <taxon>Canna</taxon>
    </lineage>
</organism>
<proteinExistence type="predicted"/>
<keyword evidence="2" id="KW-1185">Reference proteome</keyword>
<dbReference type="EMBL" id="CP136893">
    <property type="protein sequence ID" value="WOL06191.1"/>
    <property type="molecule type" value="Genomic_DNA"/>
</dbReference>